<sequence length="241" mass="25233">MEDGRIVTVRGERELAARAGGVFAHAREEFLCGAEDLMTWSGVNAAFREGNRPTVRPGGGLAMRKVYSRRALGDPESERRLAAIAASGAQVRISDAPLAREAVVIDRRVAILAGPESRGPRTYTVVRVPEVVDGVRALLYATWEAAADLPLALGSAGTPALTEDARQVLAALGSGLTDEAAARHLGMSLRTYRRRVADLMASLGATSRFQAGVLASTAASAPSASSAHTVLPTSRPATPHA</sequence>
<dbReference type="EMBL" id="BNBT01000035">
    <property type="protein sequence ID" value="GHE58013.1"/>
    <property type="molecule type" value="Genomic_DNA"/>
</dbReference>
<dbReference type="InterPro" id="IPR016032">
    <property type="entry name" value="Sig_transdc_resp-reg_C-effctor"/>
</dbReference>
<feature type="domain" description="HTH luxR-type" evidence="1">
    <location>
        <begin position="158"/>
        <end position="215"/>
    </location>
</feature>
<reference evidence="2" key="2">
    <citation type="submission" date="2020-09" db="EMBL/GenBank/DDBJ databases">
        <authorList>
            <person name="Sun Q."/>
            <person name="Ohkuma M."/>
        </authorList>
    </citation>
    <scope>NUCLEOTIDE SEQUENCE</scope>
    <source>
        <strain evidence="2">JCM 4784</strain>
    </source>
</reference>
<accession>A0A918ZKQ5</accession>
<name>A0A918ZKQ5_9ACTN</name>
<dbReference type="SMART" id="SM00421">
    <property type="entry name" value="HTH_LUXR"/>
    <property type="match status" value="1"/>
</dbReference>
<dbReference type="GO" id="GO:0006355">
    <property type="term" value="P:regulation of DNA-templated transcription"/>
    <property type="evidence" value="ECO:0007669"/>
    <property type="project" value="InterPro"/>
</dbReference>
<protein>
    <recommendedName>
        <fullName evidence="1">HTH luxR-type domain-containing protein</fullName>
    </recommendedName>
</protein>
<dbReference type="Gene3D" id="1.10.10.10">
    <property type="entry name" value="Winged helix-like DNA-binding domain superfamily/Winged helix DNA-binding domain"/>
    <property type="match status" value="1"/>
</dbReference>
<proteinExistence type="predicted"/>
<keyword evidence="3" id="KW-1185">Reference proteome</keyword>
<evidence type="ECO:0000259" key="1">
    <source>
        <dbReference type="SMART" id="SM00421"/>
    </source>
</evidence>
<organism evidence="2 3">
    <name type="scientific">Streptomyces longispororuber</name>
    <dbReference type="NCBI Taxonomy" id="68230"/>
    <lineage>
        <taxon>Bacteria</taxon>
        <taxon>Bacillati</taxon>
        <taxon>Actinomycetota</taxon>
        <taxon>Actinomycetes</taxon>
        <taxon>Kitasatosporales</taxon>
        <taxon>Streptomycetaceae</taxon>
        <taxon>Streptomyces</taxon>
    </lineage>
</organism>
<dbReference type="SUPFAM" id="SSF46894">
    <property type="entry name" value="C-terminal effector domain of the bipartite response regulators"/>
    <property type="match status" value="1"/>
</dbReference>
<gene>
    <name evidence="2" type="ORF">GCM10018785_29000</name>
</gene>
<dbReference type="AlphaFoldDB" id="A0A918ZKQ5"/>
<evidence type="ECO:0000313" key="3">
    <source>
        <dbReference type="Proteomes" id="UP000608024"/>
    </source>
</evidence>
<reference evidence="2" key="1">
    <citation type="journal article" date="2014" name="Int. J. Syst. Evol. Microbiol.">
        <title>Complete genome sequence of Corynebacterium casei LMG S-19264T (=DSM 44701T), isolated from a smear-ripened cheese.</title>
        <authorList>
            <consortium name="US DOE Joint Genome Institute (JGI-PGF)"/>
            <person name="Walter F."/>
            <person name="Albersmeier A."/>
            <person name="Kalinowski J."/>
            <person name="Ruckert C."/>
        </authorList>
    </citation>
    <scope>NUCLEOTIDE SEQUENCE</scope>
    <source>
        <strain evidence="2">JCM 4784</strain>
    </source>
</reference>
<dbReference type="InterPro" id="IPR000792">
    <property type="entry name" value="Tscrpt_reg_LuxR_C"/>
</dbReference>
<dbReference type="Proteomes" id="UP000608024">
    <property type="component" value="Unassembled WGS sequence"/>
</dbReference>
<comment type="caution">
    <text evidence="2">The sequence shown here is derived from an EMBL/GenBank/DDBJ whole genome shotgun (WGS) entry which is preliminary data.</text>
</comment>
<dbReference type="InterPro" id="IPR036388">
    <property type="entry name" value="WH-like_DNA-bd_sf"/>
</dbReference>
<dbReference type="GO" id="GO:0003677">
    <property type="term" value="F:DNA binding"/>
    <property type="evidence" value="ECO:0007669"/>
    <property type="project" value="InterPro"/>
</dbReference>
<evidence type="ECO:0000313" key="2">
    <source>
        <dbReference type="EMBL" id="GHE58013.1"/>
    </source>
</evidence>